<keyword evidence="3" id="KW-1185">Reference proteome</keyword>
<dbReference type="Proteomes" id="UP000194151">
    <property type="component" value="Chromosome"/>
</dbReference>
<feature type="compositionally biased region" description="Polar residues" evidence="1">
    <location>
        <begin position="121"/>
        <end position="150"/>
    </location>
</feature>
<reference evidence="2 3" key="1">
    <citation type="submission" date="2017-05" db="EMBL/GenBank/DDBJ databases">
        <title>Complete and WGS of Bordetella genogroups.</title>
        <authorList>
            <person name="Spilker T."/>
            <person name="LiPuma J."/>
        </authorList>
    </citation>
    <scope>NUCLEOTIDE SEQUENCE [LARGE SCALE GENOMIC DNA]</scope>
    <source>
        <strain evidence="2 3">AU19157</strain>
    </source>
</reference>
<gene>
    <name evidence="2" type="ORF">CAL12_18570</name>
</gene>
<dbReference type="OrthoDB" id="9852136at2"/>
<evidence type="ECO:0000313" key="3">
    <source>
        <dbReference type="Proteomes" id="UP000194151"/>
    </source>
</evidence>
<organism evidence="2 3">
    <name type="scientific">Bordetella genomosp. 8</name>
    <dbReference type="NCBI Taxonomy" id="1416806"/>
    <lineage>
        <taxon>Bacteria</taxon>
        <taxon>Pseudomonadati</taxon>
        <taxon>Pseudomonadota</taxon>
        <taxon>Betaproteobacteria</taxon>
        <taxon>Burkholderiales</taxon>
        <taxon>Alcaligenaceae</taxon>
        <taxon>Bordetella</taxon>
    </lineage>
</organism>
<dbReference type="RefSeq" id="WP_086065979.1">
    <property type="nucleotide sequence ID" value="NZ_CP021108.1"/>
</dbReference>
<feature type="compositionally biased region" description="Basic and acidic residues" evidence="1">
    <location>
        <begin position="154"/>
        <end position="166"/>
    </location>
</feature>
<feature type="compositionally biased region" description="Low complexity" evidence="1">
    <location>
        <begin position="48"/>
        <end position="58"/>
    </location>
</feature>
<sequence>MTVRMVMGRAHGGAGRGRGPAAGWICGLALVGAAVCAAQAHETPRLVAQATQGSSAQTGGSGGGQFKHPESGATNPAGSSAAGPGDGQGQGRDATSTSKSRSGAGQSGGNANDMQGHHGNDTQPRGSGTQDSSVKGTVGNSESAKGSAANSDKGPGHRGADTRPGH</sequence>
<evidence type="ECO:0000256" key="1">
    <source>
        <dbReference type="SAM" id="MobiDB-lite"/>
    </source>
</evidence>
<name>A0A1W6YNX0_9BORD</name>
<dbReference type="EMBL" id="CP021108">
    <property type="protein sequence ID" value="ARP82619.1"/>
    <property type="molecule type" value="Genomic_DNA"/>
</dbReference>
<feature type="compositionally biased region" description="Polar residues" evidence="1">
    <location>
        <begin position="95"/>
        <end position="113"/>
    </location>
</feature>
<feature type="compositionally biased region" description="Low complexity" evidence="1">
    <location>
        <begin position="72"/>
        <end position="83"/>
    </location>
</feature>
<dbReference type="KEGG" id="bgv:CAL12_18570"/>
<feature type="region of interest" description="Disordered" evidence="1">
    <location>
        <begin position="48"/>
        <end position="166"/>
    </location>
</feature>
<protein>
    <submittedName>
        <fullName evidence="2">Uncharacterized protein</fullName>
    </submittedName>
</protein>
<dbReference type="AlphaFoldDB" id="A0A1W6YNX0"/>
<proteinExistence type="predicted"/>
<evidence type="ECO:0000313" key="2">
    <source>
        <dbReference type="EMBL" id="ARP82619.1"/>
    </source>
</evidence>
<accession>A0A1W6YNX0</accession>